<dbReference type="PANTHER" id="PTHR42982">
    <property type="entry name" value="SEC-INDEPENDENT PROTEIN TRANSLOCASE PROTEIN TATA"/>
    <property type="match status" value="1"/>
</dbReference>
<evidence type="ECO:0000313" key="10">
    <source>
        <dbReference type="EMBL" id="GHM59499.1"/>
    </source>
</evidence>
<comment type="function">
    <text evidence="9">Part of the twin-arginine translocation (Tat) system that transports large folded proteins containing a characteristic twin-arginine motif in their signal peptide across membranes. TatA could form the protein-conducting channel of the Tat system.</text>
</comment>
<accession>A0A8J3HP57</accession>
<keyword evidence="11" id="KW-1185">Reference proteome</keyword>
<dbReference type="AlphaFoldDB" id="A0A8J3HP57"/>
<dbReference type="InterPro" id="IPR006312">
    <property type="entry name" value="TatA/E"/>
</dbReference>
<evidence type="ECO:0000313" key="11">
    <source>
        <dbReference type="Proteomes" id="UP000637906"/>
    </source>
</evidence>
<sequence length="57" mass="6422">MSLGPWQLFLILMIILVLFGAGRLPQVMSDLGRGIRNLKQELKDSDKLSPAKDEPDR</sequence>
<gene>
    <name evidence="9" type="primary">tatA</name>
    <name evidence="10" type="ORF">sL5_04920</name>
</gene>
<dbReference type="EMBL" id="BNGU01000016">
    <property type="protein sequence ID" value="GHM59499.1"/>
    <property type="molecule type" value="Genomic_DNA"/>
</dbReference>
<dbReference type="InterPro" id="IPR003369">
    <property type="entry name" value="TatA/B/E"/>
</dbReference>
<proteinExistence type="inferred from homology"/>
<comment type="subunit">
    <text evidence="9">The Tat system comprises two distinct complexes: a TatABC complex, containing multiple copies of TatA, TatB and TatC subunits, and a separate TatA complex, containing only TatA subunits. Substrates initially bind to the TatABC complex, which probably triggers association of the separate TatA complex to form the active translocon.</text>
</comment>
<dbReference type="GO" id="GO:0033281">
    <property type="term" value="C:TAT protein transport complex"/>
    <property type="evidence" value="ECO:0007669"/>
    <property type="project" value="UniProtKB-UniRule"/>
</dbReference>
<keyword evidence="3 9" id="KW-1003">Cell membrane</keyword>
<dbReference type="GO" id="GO:0043953">
    <property type="term" value="P:protein transport by the Tat complex"/>
    <property type="evidence" value="ECO:0007669"/>
    <property type="project" value="UniProtKB-UniRule"/>
</dbReference>
<dbReference type="GO" id="GO:0008320">
    <property type="term" value="F:protein transmembrane transporter activity"/>
    <property type="evidence" value="ECO:0007669"/>
    <property type="project" value="UniProtKB-UniRule"/>
</dbReference>
<evidence type="ECO:0000256" key="4">
    <source>
        <dbReference type="ARBA" id="ARBA00022692"/>
    </source>
</evidence>
<evidence type="ECO:0000256" key="8">
    <source>
        <dbReference type="ARBA" id="ARBA00023136"/>
    </source>
</evidence>
<keyword evidence="5 9" id="KW-0653">Protein transport</keyword>
<dbReference type="NCBIfam" id="TIGR01411">
    <property type="entry name" value="tatAE"/>
    <property type="match status" value="1"/>
</dbReference>
<protein>
    <recommendedName>
        <fullName evidence="9">Sec-independent protein translocase protein TatA</fullName>
    </recommendedName>
</protein>
<dbReference type="Gene3D" id="1.20.5.3310">
    <property type="match status" value="1"/>
</dbReference>
<dbReference type="Pfam" id="PF02416">
    <property type="entry name" value="TatA_B_E"/>
    <property type="match status" value="1"/>
</dbReference>
<keyword evidence="6 9" id="KW-1133">Transmembrane helix</keyword>
<name>A0A8J3HP57_9RICK</name>
<keyword evidence="7 9" id="KW-0811">Translocation</keyword>
<keyword evidence="4 9" id="KW-0812">Transmembrane</keyword>
<dbReference type="HAMAP" id="MF_00236">
    <property type="entry name" value="TatA_E"/>
    <property type="match status" value="1"/>
</dbReference>
<reference evidence="10 11" key="1">
    <citation type="journal article" date="2021" name="Microb. Ecol.">
        <title>Candidatus Mesenet longicola: Novel Endosymbionts of Brontispa longissima that Induce Cytoplasmic Incompatibility.</title>
        <authorList>
            <person name="Takano S."/>
            <person name="Gotoh Y."/>
            <person name="Hayashi T."/>
        </authorList>
    </citation>
    <scope>NUCLEOTIDE SEQUENCE [LARGE SCALE GENOMIC DNA]</scope>
    <source>
        <strain evidence="10">L5</strain>
    </source>
</reference>
<evidence type="ECO:0000256" key="9">
    <source>
        <dbReference type="HAMAP-Rule" id="MF_00236"/>
    </source>
</evidence>
<evidence type="ECO:0000256" key="6">
    <source>
        <dbReference type="ARBA" id="ARBA00022989"/>
    </source>
</evidence>
<evidence type="ECO:0000256" key="7">
    <source>
        <dbReference type="ARBA" id="ARBA00023010"/>
    </source>
</evidence>
<evidence type="ECO:0000256" key="1">
    <source>
        <dbReference type="ARBA" id="ARBA00004162"/>
    </source>
</evidence>
<organism evidence="10 11">
    <name type="scientific">Candidatus Mesenet longicola</name>
    <dbReference type="NCBI Taxonomy" id="1892558"/>
    <lineage>
        <taxon>Bacteria</taxon>
        <taxon>Pseudomonadati</taxon>
        <taxon>Pseudomonadota</taxon>
        <taxon>Alphaproteobacteria</taxon>
        <taxon>Rickettsiales</taxon>
        <taxon>Anaplasmataceae</taxon>
        <taxon>Candidatus Mesenet</taxon>
    </lineage>
</organism>
<dbReference type="PANTHER" id="PTHR42982:SF8">
    <property type="entry name" value="SEC-INDEPENDENT PROTEIN TRANSLOCASE PROTEIN TATA"/>
    <property type="match status" value="1"/>
</dbReference>
<comment type="subcellular location">
    <subcellularLocation>
        <location evidence="1 9">Cell membrane</location>
        <topology evidence="1 9">Single-pass membrane protein</topology>
    </subcellularLocation>
</comment>
<comment type="caution">
    <text evidence="10">The sequence shown here is derived from an EMBL/GenBank/DDBJ whole genome shotgun (WGS) entry which is preliminary data.</text>
</comment>
<dbReference type="Proteomes" id="UP000637906">
    <property type="component" value="Unassembled WGS sequence"/>
</dbReference>
<comment type="similarity">
    <text evidence="9">Belongs to the TatA/E family.</text>
</comment>
<evidence type="ECO:0000256" key="3">
    <source>
        <dbReference type="ARBA" id="ARBA00022475"/>
    </source>
</evidence>
<feature type="transmembrane region" description="Helical" evidence="9">
    <location>
        <begin position="6"/>
        <end position="24"/>
    </location>
</feature>
<evidence type="ECO:0000256" key="2">
    <source>
        <dbReference type="ARBA" id="ARBA00022448"/>
    </source>
</evidence>
<keyword evidence="2 9" id="KW-0813">Transport</keyword>
<evidence type="ECO:0000256" key="5">
    <source>
        <dbReference type="ARBA" id="ARBA00022927"/>
    </source>
</evidence>
<keyword evidence="8 9" id="KW-0472">Membrane</keyword>